<evidence type="ECO:0000313" key="3">
    <source>
        <dbReference type="Proteomes" id="UP000033965"/>
    </source>
</evidence>
<dbReference type="GO" id="GO:0042910">
    <property type="term" value="F:xenobiotic transmembrane transporter activity"/>
    <property type="evidence" value="ECO:0007669"/>
    <property type="project" value="TreeGrafter"/>
</dbReference>
<dbReference type="Proteomes" id="UP000033965">
    <property type="component" value="Unassembled WGS sequence"/>
</dbReference>
<proteinExistence type="predicted"/>
<name>A0A0G1Y0D1_9BACT</name>
<feature type="transmembrane region" description="Helical" evidence="1">
    <location>
        <begin position="392"/>
        <end position="413"/>
    </location>
</feature>
<feature type="transmembrane region" description="Helical" evidence="1">
    <location>
        <begin position="915"/>
        <end position="935"/>
    </location>
</feature>
<dbReference type="Gene3D" id="3.30.70.1430">
    <property type="entry name" value="Multidrug efflux transporter AcrB pore domain"/>
    <property type="match status" value="2"/>
</dbReference>
<keyword evidence="1" id="KW-1133">Transmembrane helix</keyword>
<dbReference type="SUPFAM" id="SSF82714">
    <property type="entry name" value="Multidrug efflux transporter AcrB TolC docking domain, DN and DC subdomains"/>
    <property type="match status" value="2"/>
</dbReference>
<dbReference type="Pfam" id="PF00873">
    <property type="entry name" value="ACR_tran"/>
    <property type="match status" value="1"/>
</dbReference>
<accession>A0A0G1Y0D1</accession>
<comment type="caution">
    <text evidence="2">The sequence shown here is derived from an EMBL/GenBank/DDBJ whole genome shotgun (WGS) entry which is preliminary data.</text>
</comment>
<evidence type="ECO:0000256" key="1">
    <source>
        <dbReference type="SAM" id="Phobius"/>
    </source>
</evidence>
<dbReference type="PANTHER" id="PTHR32063">
    <property type="match status" value="1"/>
</dbReference>
<dbReference type="SUPFAM" id="SSF82866">
    <property type="entry name" value="Multidrug efflux transporter AcrB transmembrane domain"/>
    <property type="match status" value="2"/>
</dbReference>
<keyword evidence="1" id="KW-0472">Membrane</keyword>
<reference evidence="2 3" key="1">
    <citation type="journal article" date="2015" name="Nature">
        <title>rRNA introns, odd ribosomes, and small enigmatic genomes across a large radiation of phyla.</title>
        <authorList>
            <person name="Brown C.T."/>
            <person name="Hug L.A."/>
            <person name="Thomas B.C."/>
            <person name="Sharon I."/>
            <person name="Castelle C.J."/>
            <person name="Singh A."/>
            <person name="Wilkins M.J."/>
            <person name="Williams K.H."/>
            <person name="Banfield J.F."/>
        </authorList>
    </citation>
    <scope>NUCLEOTIDE SEQUENCE [LARGE SCALE GENOMIC DNA]</scope>
</reference>
<gene>
    <name evidence="2" type="ORF">UY44_C0011G0003</name>
</gene>
<protein>
    <submittedName>
        <fullName evidence="2">Chemiosmotic efflux system B protein A</fullName>
    </submittedName>
</protein>
<feature type="transmembrane region" description="Helical" evidence="1">
    <location>
        <begin position="369"/>
        <end position="386"/>
    </location>
</feature>
<dbReference type="SUPFAM" id="SSF82693">
    <property type="entry name" value="Multidrug efflux transporter AcrB pore domain, PN1, PN2, PC1 and PC2 subdomains"/>
    <property type="match status" value="2"/>
</dbReference>
<feature type="transmembrane region" description="Helical" evidence="1">
    <location>
        <begin position="344"/>
        <end position="362"/>
    </location>
</feature>
<feature type="transmembrane region" description="Helical" evidence="1">
    <location>
        <begin position="941"/>
        <end position="965"/>
    </location>
</feature>
<feature type="transmembrane region" description="Helical" evidence="1">
    <location>
        <begin position="443"/>
        <end position="462"/>
    </location>
</feature>
<dbReference type="PANTHER" id="PTHR32063:SF19">
    <property type="entry name" value="CATION EFFLUX SYSTEM PROTEIN CUSA"/>
    <property type="match status" value="1"/>
</dbReference>
<keyword evidence="1" id="KW-0812">Transmembrane</keyword>
<evidence type="ECO:0000313" key="2">
    <source>
        <dbReference type="EMBL" id="KKW08367.1"/>
    </source>
</evidence>
<dbReference type="Gene3D" id="3.30.70.1320">
    <property type="entry name" value="Multidrug efflux transporter AcrB pore domain like"/>
    <property type="match status" value="1"/>
</dbReference>
<dbReference type="PRINTS" id="PR00702">
    <property type="entry name" value="ACRIFLAVINRP"/>
</dbReference>
<feature type="transmembrane region" description="Helical" evidence="1">
    <location>
        <begin position="555"/>
        <end position="574"/>
    </location>
</feature>
<sequence length="1082" mass="120051">MSKFIEHIIEFSAKNKFIVFLLVGMATGGGLYAMRQVPLDAIPDLSDTQVIIYSRWDRSPDIIEDQVTYPIVSSMLGAPRVKAVRGFSDFGFSYVYIIFEDGTDIYWARSRTLEYLSKITARLPEGVQVELGPDATGVGWVFQYALIDETGQQSLADLRSFQDWYLRYYLQAVPGVAEVATVGGFVRQYQITVNPNTLLAYNIPLMRVIENIRKSNNDIGGRLIELGGAEYMVRGRGYIKSIKDIEDIVVGSPMNGTPVTIKQIANVTLGPDIRRGIAELDGKGEVVGGIVVMRHKENALNVINKVKAKLKEIEPGLPKGVKIVTTYDRSDLIKASINTVKENLIQELLIVSFMLIFFLLHFRSALVPIIGLPIAIIISFIPMSWMGLTSNIMSLGGIVVAIGDMVDASIVFVENVHKRLDEWAKGLRQGTRDDIVIGAMKEVGPPIFASLVVMAVAFMPVFTLEAQEGRLFKPLAFTKNYSIFFAALLAITLTPALVMVFVRGKEYHFKNKWLSGIVNFFIGGKIISEDRHPVSRALIRFYRPIAHWAVEHRNGVVIAALISLLATVPAFMMMGSEFMPPLNEGSILYMPTTLPGLSVTEAGKLLQVQDKILKSFPEVERVFGKAGRATSSTDPAPFSMMETTVVLKDKKDWRKGLTWEKLIEEMNTKMKIPGTTNAWTMPIKARIDMLTTGVRTPVGIKIFGSNLEEIEKIGTDIERILTSVPGTRSVYAERVAGGYFVDFDLKRDQLARYGLTVADAEDIIMSAIGGENISTTVEGRERYSINLRYGREFRDDVEQLKRVLVPTMDGQQIPMAQIADIHLRLGPSMIRDENGLLSGYVYVDMAGRDVGRYVAEAKKVVKDNIKLPTGYALTWSGQYEYMQRVKARLMIFVPLTIFIIFILYYFTFQSITETLIVMLSVPFALIGGIWFLFLLGYNMSIAVWVGLIALAGVAAETGSIMIVYLDEAYARRKLQGKMNSLADLYDAVMEGAVQRLRPKLMTVGANIFGLMPVMMSTGTGADVMKRIAAPLIGGLTSSTILTLVVLPAIYTIWKYHAEIKHLPSSGMSPAPQSSQADERKGG</sequence>
<dbReference type="InterPro" id="IPR027463">
    <property type="entry name" value="AcrB_DN_DC_subdom"/>
</dbReference>
<dbReference type="InterPro" id="IPR001036">
    <property type="entry name" value="Acrflvin-R"/>
</dbReference>
<feature type="transmembrane region" description="Helical" evidence="1">
    <location>
        <begin position="1003"/>
        <end position="1021"/>
    </location>
</feature>
<dbReference type="Gene3D" id="3.30.70.1440">
    <property type="entry name" value="Multidrug efflux transporter AcrB pore domain"/>
    <property type="match status" value="1"/>
</dbReference>
<feature type="transmembrane region" description="Helical" evidence="1">
    <location>
        <begin position="1027"/>
        <end position="1053"/>
    </location>
</feature>
<feature type="transmembrane region" description="Helical" evidence="1">
    <location>
        <begin position="889"/>
        <end position="908"/>
    </location>
</feature>
<dbReference type="Gene3D" id="3.30.2090.10">
    <property type="entry name" value="Multidrug efflux transporter AcrB TolC docking domain, DN and DC subdomains"/>
    <property type="match status" value="2"/>
</dbReference>
<organism evidence="2 3">
    <name type="scientific">Candidatus Kaiserbacteria bacterium GW2011_GWA2_49_19</name>
    <dbReference type="NCBI Taxonomy" id="1618669"/>
    <lineage>
        <taxon>Bacteria</taxon>
        <taxon>Candidatus Kaiseribacteriota</taxon>
    </lineage>
</organism>
<dbReference type="EMBL" id="LCPZ01000011">
    <property type="protein sequence ID" value="KKW08367.1"/>
    <property type="molecule type" value="Genomic_DNA"/>
</dbReference>
<feature type="transmembrane region" description="Helical" evidence="1">
    <location>
        <begin position="482"/>
        <end position="502"/>
    </location>
</feature>
<dbReference type="Gene3D" id="1.20.1640.10">
    <property type="entry name" value="Multidrug efflux transporter AcrB transmembrane domain"/>
    <property type="match status" value="2"/>
</dbReference>
<dbReference type="GO" id="GO:0005886">
    <property type="term" value="C:plasma membrane"/>
    <property type="evidence" value="ECO:0007669"/>
    <property type="project" value="TreeGrafter"/>
</dbReference>
<dbReference type="PATRIC" id="fig|1618669.3.peg.402"/>
<dbReference type="AlphaFoldDB" id="A0A0G1Y0D1"/>